<name>A0A4R4ILA6_PHOLU</name>
<keyword evidence="3" id="KW-0997">Cell inner membrane</keyword>
<evidence type="ECO:0000256" key="1">
    <source>
        <dbReference type="ARBA" id="ARBA00004377"/>
    </source>
</evidence>
<gene>
    <name evidence="9" type="ORF">C5468_25710</name>
</gene>
<dbReference type="GO" id="GO:0005886">
    <property type="term" value="C:plasma membrane"/>
    <property type="evidence" value="ECO:0007669"/>
    <property type="project" value="UniProtKB-SubCell"/>
</dbReference>
<evidence type="ECO:0000256" key="5">
    <source>
        <dbReference type="ARBA" id="ARBA00022692"/>
    </source>
</evidence>
<evidence type="ECO:0000256" key="7">
    <source>
        <dbReference type="ARBA" id="ARBA00023136"/>
    </source>
</evidence>
<dbReference type="PROSITE" id="PS00556">
    <property type="entry name" value="HOK_GEF"/>
    <property type="match status" value="1"/>
</dbReference>
<dbReference type="EMBL" id="PUJX01000094">
    <property type="protein sequence ID" value="TDB41270.1"/>
    <property type="molecule type" value="Genomic_DNA"/>
</dbReference>
<sequence>MRLLLCINNIRLASYLTKSKERKAMKPQKIVIFSLIVICVTLLLFTWITRGSLCKLHIKRGNTEVAAIMAYESSDR</sequence>
<dbReference type="Pfam" id="PF01848">
    <property type="entry name" value="HOK_GEF"/>
    <property type="match status" value="1"/>
</dbReference>
<feature type="transmembrane region" description="Helical" evidence="8">
    <location>
        <begin position="30"/>
        <end position="48"/>
    </location>
</feature>
<proteinExistence type="inferred from homology"/>
<evidence type="ECO:0000313" key="9">
    <source>
        <dbReference type="EMBL" id="TDB41270.1"/>
    </source>
</evidence>
<keyword evidence="5 8" id="KW-0812">Transmembrane</keyword>
<evidence type="ECO:0000256" key="4">
    <source>
        <dbReference type="ARBA" id="ARBA00022649"/>
    </source>
</evidence>
<dbReference type="PRINTS" id="PR00281">
    <property type="entry name" value="HOKGEFTOXIC"/>
</dbReference>
<evidence type="ECO:0000313" key="10">
    <source>
        <dbReference type="Proteomes" id="UP000295550"/>
    </source>
</evidence>
<reference evidence="9 10" key="1">
    <citation type="journal article" date="2019" name="Int. J. Syst. Evol. Microbiol.">
        <title>Photorhabdus khanii subsp. guanajuatensis subsp. nov., isolated from Heterorhabditis atacamensis, and Photorhabdus luminescens subsp. mexicana subsp. nov., isolated from Heterorhabditis mexicana entomopathogenic nematodes.</title>
        <authorList>
            <person name="Machado R.A.R."/>
            <person name="Bruno P."/>
            <person name="Arce C.C.M."/>
            <person name="Liechti N."/>
            <person name="Kohler A."/>
            <person name="Bernal J."/>
            <person name="Bruggmann R."/>
            <person name="Turlings T.C.J."/>
        </authorList>
    </citation>
    <scope>NUCLEOTIDE SEQUENCE [LARGE SCALE GENOMIC DNA]</scope>
    <source>
        <strain evidence="9 10">MEX47-22</strain>
    </source>
</reference>
<comment type="similarity">
    <text evidence="8">Belongs to the hok/gef family.</text>
</comment>
<comment type="subcellular location">
    <subcellularLocation>
        <location evidence="1 8">Cell inner membrane</location>
        <topology evidence="1 8">Single-pass membrane protein</topology>
    </subcellularLocation>
</comment>
<keyword evidence="2" id="KW-1003">Cell membrane</keyword>
<accession>A0A4R4ILA6</accession>
<evidence type="ECO:0000256" key="6">
    <source>
        <dbReference type="ARBA" id="ARBA00022989"/>
    </source>
</evidence>
<keyword evidence="4" id="KW-1277">Toxin-antitoxin system</keyword>
<organism evidence="9 10">
    <name type="scientific">Photorhabdus luminescens subsp. mexicana</name>
    <dbReference type="NCBI Taxonomy" id="2100167"/>
    <lineage>
        <taxon>Bacteria</taxon>
        <taxon>Pseudomonadati</taxon>
        <taxon>Pseudomonadota</taxon>
        <taxon>Gammaproteobacteria</taxon>
        <taxon>Enterobacterales</taxon>
        <taxon>Morganellaceae</taxon>
        <taxon>Photorhabdus</taxon>
    </lineage>
</organism>
<evidence type="ECO:0000256" key="8">
    <source>
        <dbReference type="RuleBase" id="RU221113"/>
    </source>
</evidence>
<keyword evidence="7 8" id="KW-0472">Membrane</keyword>
<keyword evidence="6 8" id="KW-1133">Transmembrane helix</keyword>
<evidence type="ECO:0000256" key="2">
    <source>
        <dbReference type="ARBA" id="ARBA00022475"/>
    </source>
</evidence>
<dbReference type="Proteomes" id="UP000295550">
    <property type="component" value="Unassembled WGS sequence"/>
</dbReference>
<comment type="caution">
    <text evidence="9">The sequence shown here is derived from an EMBL/GenBank/DDBJ whole genome shotgun (WGS) entry which is preliminary data.</text>
</comment>
<dbReference type="AlphaFoldDB" id="A0A4R4ILA6"/>
<evidence type="ECO:0000256" key="3">
    <source>
        <dbReference type="ARBA" id="ARBA00022519"/>
    </source>
</evidence>
<protein>
    <submittedName>
        <fullName evidence="9">Hok/Gef family protein</fullName>
    </submittedName>
</protein>
<dbReference type="InterPro" id="IPR000021">
    <property type="entry name" value="Hok/gef_toxin"/>
</dbReference>
<dbReference type="InterPro" id="IPR018084">
    <property type="entry name" value="Hok/gef_toxin_CS"/>
</dbReference>